<reference evidence="1 2" key="1">
    <citation type="submission" date="2016-09" db="EMBL/GenBank/DDBJ databases">
        <authorList>
            <person name="Doonan J."/>
            <person name="Pachebat J.A."/>
            <person name="Golyshin P.N."/>
            <person name="Denman S."/>
            <person name="Mcdonald J.E."/>
        </authorList>
    </citation>
    <scope>NUCLEOTIDE SEQUENCE [LARGE SCALE GENOMIC DNA]</scope>
    <source>
        <strain evidence="1 2">FRB141</strain>
    </source>
</reference>
<dbReference type="RefSeq" id="WP_095835656.1">
    <property type="nucleotide sequence ID" value="NZ_CP014137.1"/>
</dbReference>
<evidence type="ECO:0000313" key="2">
    <source>
        <dbReference type="Proteomes" id="UP000285972"/>
    </source>
</evidence>
<organism evidence="1 2">
    <name type="scientific">Brenneria goodwinii</name>
    <dbReference type="NCBI Taxonomy" id="1109412"/>
    <lineage>
        <taxon>Bacteria</taxon>
        <taxon>Pseudomonadati</taxon>
        <taxon>Pseudomonadota</taxon>
        <taxon>Gammaproteobacteria</taxon>
        <taxon>Enterobacterales</taxon>
        <taxon>Pectobacteriaceae</taxon>
        <taxon>Brenneria</taxon>
    </lineage>
</organism>
<accession>A0AAE8ESJ6</accession>
<sequence length="71" mass="8225">MKTWTYKDITAATEKQITHCISTSIQHADSAGIAEMYKEWAYGAFNLWAEITWGERQDADFERLRKLANPD</sequence>
<dbReference type="GeneID" id="70909747"/>
<protein>
    <submittedName>
        <fullName evidence="1">Uncharacterized protein</fullName>
    </submittedName>
</protein>
<dbReference type="Proteomes" id="UP000285972">
    <property type="component" value="Unassembled WGS sequence"/>
</dbReference>
<gene>
    <name evidence="1" type="ORF">BIY26_07095</name>
</gene>
<dbReference type="EMBL" id="MJLX01000014">
    <property type="protein sequence ID" value="RLM26758.1"/>
    <property type="molecule type" value="Genomic_DNA"/>
</dbReference>
<dbReference type="AlphaFoldDB" id="A0AAE8ESJ6"/>
<evidence type="ECO:0000313" key="1">
    <source>
        <dbReference type="EMBL" id="RLM26758.1"/>
    </source>
</evidence>
<name>A0AAE8ESJ6_9GAMM</name>
<dbReference type="KEGG" id="bgj:AWC36_23255"/>
<comment type="caution">
    <text evidence="1">The sequence shown here is derived from an EMBL/GenBank/DDBJ whole genome shotgun (WGS) entry which is preliminary data.</text>
</comment>
<proteinExistence type="predicted"/>